<organism evidence="1 2">
    <name type="scientific">Mycobacterium kansasii</name>
    <dbReference type="NCBI Taxonomy" id="1768"/>
    <lineage>
        <taxon>Bacteria</taxon>
        <taxon>Bacillati</taxon>
        <taxon>Actinomycetota</taxon>
        <taxon>Actinomycetes</taxon>
        <taxon>Mycobacteriales</taxon>
        <taxon>Mycobacteriaceae</taxon>
        <taxon>Mycobacterium</taxon>
    </lineage>
</organism>
<accession>A0A1V3WX11</accession>
<evidence type="ECO:0000313" key="2">
    <source>
        <dbReference type="Proteomes" id="UP000188532"/>
    </source>
</evidence>
<name>A0A1V3WX11_MYCKA</name>
<evidence type="ECO:0000313" key="1">
    <source>
        <dbReference type="EMBL" id="OOK71288.1"/>
    </source>
</evidence>
<dbReference type="EMBL" id="MVBN01000006">
    <property type="protein sequence ID" value="OOK71288.1"/>
    <property type="molecule type" value="Genomic_DNA"/>
</dbReference>
<comment type="caution">
    <text evidence="1">The sequence shown here is derived from an EMBL/GenBank/DDBJ whole genome shotgun (WGS) entry which is preliminary data.</text>
</comment>
<reference evidence="1 2" key="1">
    <citation type="submission" date="2017-02" db="EMBL/GenBank/DDBJ databases">
        <title>Complete genome sequences of Mycobacterium kansasii strains isolated from rhesus macaques.</title>
        <authorList>
            <person name="Panda A."/>
            <person name="Nagaraj S."/>
            <person name="Zhao X."/>
            <person name="Tettelin H."/>
            <person name="Detolla L.J."/>
        </authorList>
    </citation>
    <scope>NUCLEOTIDE SEQUENCE [LARGE SCALE GENOMIC DNA]</scope>
    <source>
        <strain evidence="1 2">11-3469</strain>
    </source>
</reference>
<sequence length="96" mass="10156">MSSRSPDLGSPIRNPRTRTGRSAICSAIGYLQPGFFGVSMSANAALDARLDVCFGGDARGFARTSCHGGYSARTQQTRGLTGVDCHAAVSSVPWWF</sequence>
<gene>
    <name evidence="1" type="ORF">BZL29_5743</name>
</gene>
<protein>
    <submittedName>
        <fullName evidence="1">Uncharacterized protein</fullName>
    </submittedName>
</protein>
<dbReference type="Proteomes" id="UP000188532">
    <property type="component" value="Unassembled WGS sequence"/>
</dbReference>
<dbReference type="AlphaFoldDB" id="A0A1V3WX11"/>
<proteinExistence type="predicted"/>